<evidence type="ECO:0000259" key="2">
    <source>
        <dbReference type="Pfam" id="PF22221"/>
    </source>
</evidence>
<gene>
    <name evidence="3" type="ORF">H9848_05470</name>
</gene>
<comment type="caution">
    <text evidence="3">The sequence shown here is derived from an EMBL/GenBank/DDBJ whole genome shotgun (WGS) entry which is preliminary data.</text>
</comment>
<name>A0A9D2BQM6_9BACT</name>
<dbReference type="PROSITE" id="PS51257">
    <property type="entry name" value="PROKAR_LIPOPROTEIN"/>
    <property type="match status" value="1"/>
</dbReference>
<reference evidence="3" key="2">
    <citation type="submission" date="2021-04" db="EMBL/GenBank/DDBJ databases">
        <authorList>
            <person name="Gilroy R."/>
        </authorList>
    </citation>
    <scope>NUCLEOTIDE SEQUENCE</scope>
    <source>
        <strain evidence="3">ChiHecec2B26-12326</strain>
    </source>
</reference>
<keyword evidence="1" id="KW-0732">Signal</keyword>
<feature type="signal peptide" evidence="1">
    <location>
        <begin position="1"/>
        <end position="24"/>
    </location>
</feature>
<evidence type="ECO:0000313" key="3">
    <source>
        <dbReference type="EMBL" id="HIX86038.1"/>
    </source>
</evidence>
<sequence>MKACKWMGAVAAATLLLTSCLGEGDNSFSGSGFGVAGISETNYQPILYTAVGPMYSSATAALTPGTCWLVSYSVDLNSPENTSTSTSGAYYATISQMQEIETGAVYYSSRDTAALMPNEIALSNAGLAGGEPAASYIDGHLFLGAALNAYNNQINNFSLYWNQADSAVVEDNISTYSLYLRAVKQSDGTGSTASAKTEFRAFDLGSTIESIARKEGKDGAESFYLKIHYISEINEKDSTDLTWSSFRVACAAMDPDSEN</sequence>
<accession>A0A9D2BQM6</accession>
<dbReference type="Proteomes" id="UP000823847">
    <property type="component" value="Unassembled WGS sequence"/>
</dbReference>
<evidence type="ECO:0000313" key="4">
    <source>
        <dbReference type="Proteomes" id="UP000823847"/>
    </source>
</evidence>
<proteinExistence type="predicted"/>
<protein>
    <recommendedName>
        <fullName evidence="2">NigD-like OB domain-containing protein</fullName>
    </recommendedName>
</protein>
<dbReference type="AlphaFoldDB" id="A0A9D2BQM6"/>
<dbReference type="InterPro" id="IPR053994">
    <property type="entry name" value="NigD-like_OB"/>
</dbReference>
<organism evidence="3 4">
    <name type="scientific">Candidatus Parabacteroides intestinigallinarum</name>
    <dbReference type="NCBI Taxonomy" id="2838722"/>
    <lineage>
        <taxon>Bacteria</taxon>
        <taxon>Pseudomonadati</taxon>
        <taxon>Bacteroidota</taxon>
        <taxon>Bacteroidia</taxon>
        <taxon>Bacteroidales</taxon>
        <taxon>Tannerellaceae</taxon>
        <taxon>Parabacteroides</taxon>
    </lineage>
</organism>
<feature type="domain" description="NigD-like OB" evidence="2">
    <location>
        <begin position="24"/>
        <end position="98"/>
    </location>
</feature>
<feature type="chain" id="PRO_5039065933" description="NigD-like OB domain-containing protein" evidence="1">
    <location>
        <begin position="25"/>
        <end position="259"/>
    </location>
</feature>
<reference evidence="3" key="1">
    <citation type="journal article" date="2021" name="PeerJ">
        <title>Extensive microbial diversity within the chicken gut microbiome revealed by metagenomics and culture.</title>
        <authorList>
            <person name="Gilroy R."/>
            <person name="Ravi A."/>
            <person name="Getino M."/>
            <person name="Pursley I."/>
            <person name="Horton D.L."/>
            <person name="Alikhan N.F."/>
            <person name="Baker D."/>
            <person name="Gharbi K."/>
            <person name="Hall N."/>
            <person name="Watson M."/>
            <person name="Adriaenssens E.M."/>
            <person name="Foster-Nyarko E."/>
            <person name="Jarju S."/>
            <person name="Secka A."/>
            <person name="Antonio M."/>
            <person name="Oren A."/>
            <person name="Chaudhuri R.R."/>
            <person name="La Ragione R."/>
            <person name="Hildebrand F."/>
            <person name="Pallen M.J."/>
        </authorList>
    </citation>
    <scope>NUCLEOTIDE SEQUENCE</scope>
    <source>
        <strain evidence="3">ChiHecec2B26-12326</strain>
    </source>
</reference>
<dbReference type="Pfam" id="PF22221">
    <property type="entry name" value="NigD_N-like"/>
    <property type="match status" value="1"/>
</dbReference>
<dbReference type="EMBL" id="DXEN01000037">
    <property type="protein sequence ID" value="HIX86038.1"/>
    <property type="molecule type" value="Genomic_DNA"/>
</dbReference>
<evidence type="ECO:0000256" key="1">
    <source>
        <dbReference type="SAM" id="SignalP"/>
    </source>
</evidence>